<dbReference type="Gene3D" id="3.40.50.1950">
    <property type="entry name" value="Flavin prenyltransferase-like"/>
    <property type="match status" value="1"/>
</dbReference>
<gene>
    <name evidence="2" type="ORF">NRIC_23380</name>
</gene>
<name>A0A4P5P8T6_9ENTE</name>
<dbReference type="GO" id="GO:0015937">
    <property type="term" value="P:coenzyme A biosynthetic process"/>
    <property type="evidence" value="ECO:0007669"/>
    <property type="project" value="TreeGrafter"/>
</dbReference>
<dbReference type="Pfam" id="PF02441">
    <property type="entry name" value="Flavoprotein"/>
    <property type="match status" value="1"/>
</dbReference>
<keyword evidence="3" id="KW-1185">Reference proteome</keyword>
<evidence type="ECO:0000313" key="3">
    <source>
        <dbReference type="Proteomes" id="UP000290567"/>
    </source>
</evidence>
<dbReference type="Proteomes" id="UP000290567">
    <property type="component" value="Unassembled WGS sequence"/>
</dbReference>
<dbReference type="GO" id="GO:0071513">
    <property type="term" value="C:phosphopantothenoylcysteine decarboxylase complex"/>
    <property type="evidence" value="ECO:0007669"/>
    <property type="project" value="TreeGrafter"/>
</dbReference>
<dbReference type="EMBL" id="BJCC01000018">
    <property type="protein sequence ID" value="GCF94447.1"/>
    <property type="molecule type" value="Genomic_DNA"/>
</dbReference>
<dbReference type="SUPFAM" id="SSF52507">
    <property type="entry name" value="Homo-oligomeric flavin-containing Cys decarboxylases, HFCD"/>
    <property type="match status" value="1"/>
</dbReference>
<dbReference type="GO" id="GO:0010181">
    <property type="term" value="F:FMN binding"/>
    <property type="evidence" value="ECO:0007669"/>
    <property type="project" value="TreeGrafter"/>
</dbReference>
<organism evidence="2 3">
    <name type="scientific">Enterococcus florum</name>
    <dbReference type="NCBI Taxonomy" id="2480627"/>
    <lineage>
        <taxon>Bacteria</taxon>
        <taxon>Bacillati</taxon>
        <taxon>Bacillota</taxon>
        <taxon>Bacilli</taxon>
        <taxon>Lactobacillales</taxon>
        <taxon>Enterococcaceae</taxon>
        <taxon>Enterococcus</taxon>
    </lineage>
</organism>
<dbReference type="InterPro" id="IPR003382">
    <property type="entry name" value="Flavoprotein"/>
</dbReference>
<evidence type="ECO:0000259" key="1">
    <source>
        <dbReference type="Pfam" id="PF02441"/>
    </source>
</evidence>
<dbReference type="NCBIfam" id="TIGR02113">
    <property type="entry name" value="coaC_strep"/>
    <property type="match status" value="1"/>
</dbReference>
<accession>A0A4P5P8T6</accession>
<dbReference type="RefSeq" id="WP_146622872.1">
    <property type="nucleotide sequence ID" value="NZ_BJCC01000018.1"/>
</dbReference>
<dbReference type="InterPro" id="IPR011847">
    <property type="entry name" value="CoaC_strep"/>
</dbReference>
<dbReference type="GO" id="GO:0004633">
    <property type="term" value="F:phosphopantothenoylcysteine decarboxylase activity"/>
    <property type="evidence" value="ECO:0007669"/>
    <property type="project" value="TreeGrafter"/>
</dbReference>
<reference evidence="3" key="1">
    <citation type="submission" date="2019-02" db="EMBL/GenBank/DDBJ databases">
        <title>Draft genome sequence of Enterococcus sp. Gos25-1.</title>
        <authorList>
            <person name="Tanaka N."/>
            <person name="Shiwa Y."/>
            <person name="Fujita N."/>
        </authorList>
    </citation>
    <scope>NUCLEOTIDE SEQUENCE [LARGE SCALE GENOMIC DNA]</scope>
    <source>
        <strain evidence="3">Gos25-1</strain>
    </source>
</reference>
<dbReference type="PANTHER" id="PTHR14359">
    <property type="entry name" value="HOMO-OLIGOMERIC FLAVIN CONTAINING CYS DECARBOXYLASE FAMILY"/>
    <property type="match status" value="1"/>
</dbReference>
<dbReference type="PANTHER" id="PTHR14359:SF6">
    <property type="entry name" value="PHOSPHOPANTOTHENOYLCYSTEINE DECARBOXYLASE"/>
    <property type="match status" value="1"/>
</dbReference>
<sequence>MKTILLGVSGSISAYKAADLTNSLTKQGYQVDVIMTKSSTEFITPLTIQSLSHRLVHTEVIEEPDAAKINHIELAKQADLFLVAPASASILGKMANGIADDLLSTVSLALLPETPKLIAPAMNTYMYQNPIVQRNLEILKESGYEEIEPRESLLACGDYGRGALAAVSDIVQRTMEKLKE</sequence>
<feature type="domain" description="Flavoprotein" evidence="1">
    <location>
        <begin position="2"/>
        <end position="177"/>
    </location>
</feature>
<evidence type="ECO:0000313" key="2">
    <source>
        <dbReference type="EMBL" id="GCF94447.1"/>
    </source>
</evidence>
<comment type="caution">
    <text evidence="2">The sequence shown here is derived from an EMBL/GenBank/DDBJ whole genome shotgun (WGS) entry which is preliminary data.</text>
</comment>
<dbReference type="OrthoDB" id="9802554at2"/>
<dbReference type="InterPro" id="IPR036551">
    <property type="entry name" value="Flavin_trans-like"/>
</dbReference>
<dbReference type="AlphaFoldDB" id="A0A4P5P8T6"/>
<protein>
    <submittedName>
        <fullName evidence="2">Phosphopantothenoylcysteine decarboxylase</fullName>
    </submittedName>
</protein>
<proteinExistence type="predicted"/>